<evidence type="ECO:0000313" key="2">
    <source>
        <dbReference type="EMBL" id="EPQ06748.1"/>
    </source>
</evidence>
<gene>
    <name evidence="2" type="ORF">D623_10029107</name>
</gene>
<evidence type="ECO:0000256" key="1">
    <source>
        <dbReference type="SAM" id="MobiDB-lite"/>
    </source>
</evidence>
<feature type="region of interest" description="Disordered" evidence="1">
    <location>
        <begin position="1"/>
        <end position="44"/>
    </location>
</feature>
<proteinExistence type="predicted"/>
<feature type="compositionally biased region" description="Basic and acidic residues" evidence="1">
    <location>
        <begin position="35"/>
        <end position="44"/>
    </location>
</feature>
<dbReference type="Proteomes" id="UP000052978">
    <property type="component" value="Unassembled WGS sequence"/>
</dbReference>
<organism evidence="2 3">
    <name type="scientific">Myotis brandtii</name>
    <name type="common">Brandt's bat</name>
    <dbReference type="NCBI Taxonomy" id="109478"/>
    <lineage>
        <taxon>Eukaryota</taxon>
        <taxon>Metazoa</taxon>
        <taxon>Chordata</taxon>
        <taxon>Craniata</taxon>
        <taxon>Vertebrata</taxon>
        <taxon>Euteleostomi</taxon>
        <taxon>Mammalia</taxon>
        <taxon>Eutheria</taxon>
        <taxon>Laurasiatheria</taxon>
        <taxon>Chiroptera</taxon>
        <taxon>Yangochiroptera</taxon>
        <taxon>Vespertilionidae</taxon>
        <taxon>Myotis</taxon>
    </lineage>
</organism>
<sequence length="116" mass="12519">MHRLSFLPEPVVGVSPGGSEGQREAETIKAGGGEMRGRAGRKESLRRVCEMPVSPALVWAGKPLPLVSRPHEGTGSATTDVQASAMALSFRERHHRGVEVFRALVPPRTFQSRAAH</sequence>
<evidence type="ECO:0000313" key="3">
    <source>
        <dbReference type="Proteomes" id="UP000052978"/>
    </source>
</evidence>
<keyword evidence="3" id="KW-1185">Reference proteome</keyword>
<reference evidence="2 3" key="1">
    <citation type="journal article" date="2013" name="Nat. Commun.">
        <title>Genome analysis reveals insights into physiology and longevity of the Brandt's bat Myotis brandtii.</title>
        <authorList>
            <person name="Seim I."/>
            <person name="Fang X."/>
            <person name="Xiong Z."/>
            <person name="Lobanov A.V."/>
            <person name="Huang Z."/>
            <person name="Ma S."/>
            <person name="Feng Y."/>
            <person name="Turanov A.A."/>
            <person name="Zhu Y."/>
            <person name="Lenz T.L."/>
            <person name="Gerashchenko M.V."/>
            <person name="Fan D."/>
            <person name="Hee Yim S."/>
            <person name="Yao X."/>
            <person name="Jordan D."/>
            <person name="Xiong Y."/>
            <person name="Ma Y."/>
            <person name="Lyapunov A.N."/>
            <person name="Chen G."/>
            <person name="Kulakova O.I."/>
            <person name="Sun Y."/>
            <person name="Lee S.G."/>
            <person name="Bronson R.T."/>
            <person name="Moskalev A.A."/>
            <person name="Sunyaev S.R."/>
            <person name="Zhang G."/>
            <person name="Krogh A."/>
            <person name="Wang J."/>
            <person name="Gladyshev V.N."/>
        </authorList>
    </citation>
    <scope>NUCLEOTIDE SEQUENCE [LARGE SCALE GENOMIC DNA]</scope>
</reference>
<name>S7P933_MYOBR</name>
<protein>
    <submittedName>
        <fullName evidence="2">Uncharacterized protein</fullName>
    </submittedName>
</protein>
<accession>S7P933</accession>
<dbReference type="AlphaFoldDB" id="S7P933"/>
<dbReference type="EMBL" id="KE162055">
    <property type="protein sequence ID" value="EPQ06748.1"/>
    <property type="molecule type" value="Genomic_DNA"/>
</dbReference>